<proteinExistence type="predicted"/>
<feature type="compositionally biased region" description="Polar residues" evidence="1">
    <location>
        <begin position="52"/>
        <end position="70"/>
    </location>
</feature>
<evidence type="ECO:0000256" key="1">
    <source>
        <dbReference type="SAM" id="MobiDB-lite"/>
    </source>
</evidence>
<gene>
    <name evidence="2" type="ORF">DILT_LOCUS1527</name>
</gene>
<feature type="region of interest" description="Disordered" evidence="1">
    <location>
        <begin position="1"/>
        <end position="34"/>
    </location>
</feature>
<dbReference type="EMBL" id="UYRU01010716">
    <property type="protein sequence ID" value="VDK45949.1"/>
    <property type="molecule type" value="Genomic_DNA"/>
</dbReference>
<evidence type="ECO:0000313" key="3">
    <source>
        <dbReference type="Proteomes" id="UP000281553"/>
    </source>
</evidence>
<evidence type="ECO:0000313" key="2">
    <source>
        <dbReference type="EMBL" id="VDK45949.1"/>
    </source>
</evidence>
<feature type="compositionally biased region" description="Polar residues" evidence="1">
    <location>
        <begin position="23"/>
        <end position="34"/>
    </location>
</feature>
<dbReference type="AlphaFoldDB" id="A0A3P6QBU0"/>
<name>A0A3P6QBU0_DIBLA</name>
<sequence>MDSFASVDRLEGSNKNEIGGLITPTTPTDAFKKPQSSLFGLDKLAERKRAEASNQSPRNSGSTVIHTSANYREPRVETPSYGGGVSKEYIESQSYKRSREQAEKFKAGLAYKTGHPFKHTSKGNYLLSLWAYYLSFYLSLS</sequence>
<dbReference type="OrthoDB" id="10253254at2759"/>
<reference evidence="2 3" key="1">
    <citation type="submission" date="2018-11" db="EMBL/GenBank/DDBJ databases">
        <authorList>
            <consortium name="Pathogen Informatics"/>
        </authorList>
    </citation>
    <scope>NUCLEOTIDE SEQUENCE [LARGE SCALE GENOMIC DNA]</scope>
</reference>
<organism evidence="2 3">
    <name type="scientific">Dibothriocephalus latus</name>
    <name type="common">Fish tapeworm</name>
    <name type="synonym">Diphyllobothrium latum</name>
    <dbReference type="NCBI Taxonomy" id="60516"/>
    <lineage>
        <taxon>Eukaryota</taxon>
        <taxon>Metazoa</taxon>
        <taxon>Spiralia</taxon>
        <taxon>Lophotrochozoa</taxon>
        <taxon>Platyhelminthes</taxon>
        <taxon>Cestoda</taxon>
        <taxon>Eucestoda</taxon>
        <taxon>Diphyllobothriidea</taxon>
        <taxon>Diphyllobothriidae</taxon>
        <taxon>Dibothriocephalus</taxon>
    </lineage>
</organism>
<protein>
    <submittedName>
        <fullName evidence="2">Uncharacterized protein</fullName>
    </submittedName>
</protein>
<dbReference type="Proteomes" id="UP000281553">
    <property type="component" value="Unassembled WGS sequence"/>
</dbReference>
<keyword evidence="3" id="KW-1185">Reference proteome</keyword>
<accession>A0A3P6QBU0</accession>
<feature type="region of interest" description="Disordered" evidence="1">
    <location>
        <begin position="47"/>
        <end position="85"/>
    </location>
</feature>